<dbReference type="EMBL" id="CAJJDN010000102">
    <property type="protein sequence ID" value="CAD8112976.1"/>
    <property type="molecule type" value="Genomic_DNA"/>
</dbReference>
<protein>
    <submittedName>
        <fullName evidence="1">Uncharacterized protein</fullName>
    </submittedName>
</protein>
<keyword evidence="2" id="KW-1185">Reference proteome</keyword>
<reference evidence="1" key="1">
    <citation type="submission" date="2021-01" db="EMBL/GenBank/DDBJ databases">
        <authorList>
            <consortium name="Genoscope - CEA"/>
            <person name="William W."/>
        </authorList>
    </citation>
    <scope>NUCLEOTIDE SEQUENCE</scope>
</reference>
<dbReference type="OrthoDB" id="304131at2759"/>
<evidence type="ECO:0000313" key="2">
    <source>
        <dbReference type="Proteomes" id="UP000692954"/>
    </source>
</evidence>
<sequence>MENQLKIFQEELQELLIKSQLNMRKLTINNIQLSDLMKTSANDLHIAVEENTDKVNLQIKQCMQMQDEFLQIEALQKKVEIFRLIIEEVQKKKEQEYQNLLKKQ</sequence>
<organism evidence="1 2">
    <name type="scientific">Paramecium sonneborni</name>
    <dbReference type="NCBI Taxonomy" id="65129"/>
    <lineage>
        <taxon>Eukaryota</taxon>
        <taxon>Sar</taxon>
        <taxon>Alveolata</taxon>
        <taxon>Ciliophora</taxon>
        <taxon>Intramacronucleata</taxon>
        <taxon>Oligohymenophorea</taxon>
        <taxon>Peniculida</taxon>
        <taxon>Parameciidae</taxon>
        <taxon>Paramecium</taxon>
    </lineage>
</organism>
<comment type="caution">
    <text evidence="1">The sequence shown here is derived from an EMBL/GenBank/DDBJ whole genome shotgun (WGS) entry which is preliminary data.</text>
</comment>
<dbReference type="AlphaFoldDB" id="A0A8S1QBI1"/>
<gene>
    <name evidence="1" type="ORF">PSON_ATCC_30995.1.T1020037</name>
</gene>
<evidence type="ECO:0000313" key="1">
    <source>
        <dbReference type="EMBL" id="CAD8112976.1"/>
    </source>
</evidence>
<proteinExistence type="predicted"/>
<accession>A0A8S1QBI1</accession>
<name>A0A8S1QBI1_9CILI</name>
<dbReference type="Proteomes" id="UP000692954">
    <property type="component" value="Unassembled WGS sequence"/>
</dbReference>